<dbReference type="Pfam" id="PF00300">
    <property type="entry name" value="His_Phos_1"/>
    <property type="match status" value="1"/>
</dbReference>
<dbReference type="GO" id="GO:0045820">
    <property type="term" value="P:negative regulation of glycolytic process"/>
    <property type="evidence" value="ECO:0007669"/>
    <property type="project" value="TreeGrafter"/>
</dbReference>
<dbReference type="SUPFAM" id="SSF53254">
    <property type="entry name" value="Phosphoglycerate mutase-like"/>
    <property type="match status" value="1"/>
</dbReference>
<protein>
    <recommendedName>
        <fullName evidence="4">Histidine phosphatase family protein</fullName>
    </recommendedName>
</protein>
<dbReference type="PANTHER" id="PTHR46517">
    <property type="entry name" value="FRUCTOSE-2,6-BISPHOSPHATASE TIGAR"/>
    <property type="match status" value="1"/>
</dbReference>
<sequence length="240" mass="26709">MKQLKLWMLRHGQCEGGNILRGQVDVLLSQAGQAQMDKAFSAIPQLPTEIVSSPLQRCALWSNKTAVENKLVMSTLNGFAEMDFGDWDGKTFDELYQHSAEKMDAFWRDPWQTKNSPPNGETLADFELRVLNELSQLLESHANQTTTSEDATASVLMVTHGGVIKVILGHILKAQQNNGLFSQFTLPYAALLEVDIYFSTPEQASNTNSPSTIATATATSLESVQQQLQAYQFCMHWPKL</sequence>
<comment type="caution">
    <text evidence="2">The sequence shown here is derived from an EMBL/GenBank/DDBJ whole genome shotgun (WGS) entry which is preliminary data.</text>
</comment>
<dbReference type="GO" id="GO:0043456">
    <property type="term" value="P:regulation of pentose-phosphate shunt"/>
    <property type="evidence" value="ECO:0007669"/>
    <property type="project" value="TreeGrafter"/>
</dbReference>
<dbReference type="InterPro" id="IPR051695">
    <property type="entry name" value="Phosphoglycerate_Mutase"/>
</dbReference>
<keyword evidence="3" id="KW-1185">Reference proteome</keyword>
<dbReference type="AlphaFoldDB" id="V5FHH2"/>
<organism evidence="2 3">
    <name type="scientific">Vibrio halioticoli NBRC 102217</name>
    <dbReference type="NCBI Taxonomy" id="1219072"/>
    <lineage>
        <taxon>Bacteria</taxon>
        <taxon>Pseudomonadati</taxon>
        <taxon>Pseudomonadota</taxon>
        <taxon>Gammaproteobacteria</taxon>
        <taxon>Vibrionales</taxon>
        <taxon>Vibrionaceae</taxon>
        <taxon>Vibrio</taxon>
    </lineage>
</organism>
<dbReference type="Gene3D" id="3.40.50.1240">
    <property type="entry name" value="Phosphoglycerate mutase-like"/>
    <property type="match status" value="1"/>
</dbReference>
<dbReference type="InterPro" id="IPR013078">
    <property type="entry name" value="His_Pase_superF_clade-1"/>
</dbReference>
<dbReference type="RefSeq" id="WP_023405481.1">
    <property type="nucleotide sequence ID" value="NZ_BAUJ01000072.1"/>
</dbReference>
<proteinExistence type="predicted"/>
<reference evidence="2 3" key="1">
    <citation type="submission" date="2013-11" db="EMBL/GenBank/DDBJ databases">
        <title>Whole genome shotgun sequence of Vibrio halioticoli NBRC 102217.</title>
        <authorList>
            <person name="Isaki S."/>
            <person name="Kimura A."/>
            <person name="Ohji S."/>
            <person name="Hosoyama A."/>
            <person name="Fujita N."/>
            <person name="Hashimoto M."/>
            <person name="Hosoyama Y."/>
            <person name="Yamazoe A."/>
        </authorList>
    </citation>
    <scope>NUCLEOTIDE SEQUENCE [LARGE SCALE GENOMIC DNA]</scope>
    <source>
        <strain evidence="2 3">NBRC 102217</strain>
    </source>
</reference>
<evidence type="ECO:0000256" key="1">
    <source>
        <dbReference type="ARBA" id="ARBA00022801"/>
    </source>
</evidence>
<dbReference type="OrthoDB" id="9783269at2"/>
<evidence type="ECO:0008006" key="4">
    <source>
        <dbReference type="Google" id="ProtNLM"/>
    </source>
</evidence>
<dbReference type="PANTHER" id="PTHR46517:SF1">
    <property type="entry name" value="FRUCTOSE-2,6-BISPHOSPHATASE TIGAR"/>
    <property type="match status" value="1"/>
</dbReference>
<dbReference type="EMBL" id="BAUJ01000072">
    <property type="protein sequence ID" value="GAD91188.1"/>
    <property type="molecule type" value="Genomic_DNA"/>
</dbReference>
<evidence type="ECO:0000313" key="2">
    <source>
        <dbReference type="EMBL" id="GAD91188.1"/>
    </source>
</evidence>
<dbReference type="GO" id="GO:0005829">
    <property type="term" value="C:cytosol"/>
    <property type="evidence" value="ECO:0007669"/>
    <property type="project" value="TreeGrafter"/>
</dbReference>
<evidence type="ECO:0000313" key="3">
    <source>
        <dbReference type="Proteomes" id="UP000017800"/>
    </source>
</evidence>
<name>V5FHH2_9VIBR</name>
<dbReference type="GO" id="GO:0004331">
    <property type="term" value="F:fructose-2,6-bisphosphate 2-phosphatase activity"/>
    <property type="evidence" value="ECO:0007669"/>
    <property type="project" value="TreeGrafter"/>
</dbReference>
<keyword evidence="1" id="KW-0378">Hydrolase</keyword>
<gene>
    <name evidence="2" type="ORF">VHA01S_072_00010</name>
</gene>
<dbReference type="eggNOG" id="COG0406">
    <property type="taxonomic scope" value="Bacteria"/>
</dbReference>
<accession>V5FHH2</accession>
<dbReference type="CDD" id="cd07067">
    <property type="entry name" value="HP_PGM_like"/>
    <property type="match status" value="1"/>
</dbReference>
<dbReference type="SMART" id="SM00855">
    <property type="entry name" value="PGAM"/>
    <property type="match status" value="1"/>
</dbReference>
<dbReference type="Proteomes" id="UP000017800">
    <property type="component" value="Unassembled WGS sequence"/>
</dbReference>
<dbReference type="InterPro" id="IPR029033">
    <property type="entry name" value="His_PPase_superfam"/>
</dbReference>